<dbReference type="EMBL" id="JAWHQM010000026">
    <property type="protein sequence ID" value="KAK5632629.1"/>
    <property type="molecule type" value="Genomic_DNA"/>
</dbReference>
<evidence type="ECO:0000313" key="2">
    <source>
        <dbReference type="Proteomes" id="UP001305414"/>
    </source>
</evidence>
<name>A0AAN7V1M4_9PEZI</name>
<reference evidence="1 2" key="1">
    <citation type="submission" date="2023-10" db="EMBL/GenBank/DDBJ databases">
        <title>Draft genome sequence of Xylaria bambusicola isolate GMP-LS, the root and basal stem rot pathogen of sugarcane in Indonesia.</title>
        <authorList>
            <person name="Selvaraj P."/>
            <person name="Muralishankar V."/>
            <person name="Muruganantham S."/>
            <person name="Sp S."/>
            <person name="Haryani S."/>
            <person name="Lau K.J.X."/>
            <person name="Naqvi N.I."/>
        </authorList>
    </citation>
    <scope>NUCLEOTIDE SEQUENCE [LARGE SCALE GENOMIC DNA]</scope>
    <source>
        <strain evidence="1">GMP-LS</strain>
    </source>
</reference>
<sequence length="150" mass="17006">MTPRSARVRLAHMESSVVFEIAVVTLVFDSPAGVLMIPVPETWGRVSFLDWSCFATRSGTRHTRLPQMYSRVARWMDRNQFGAELPPTVHRSSMYGNSIWQQAARPLRPSLLAWSESSSSVWHELTGYLALFSLARLCVEYDDAVWDGIS</sequence>
<proteinExistence type="predicted"/>
<protein>
    <submittedName>
        <fullName evidence="1">Uncharacterized protein</fullName>
    </submittedName>
</protein>
<keyword evidence="2" id="KW-1185">Reference proteome</keyword>
<evidence type="ECO:0000313" key="1">
    <source>
        <dbReference type="EMBL" id="KAK5632629.1"/>
    </source>
</evidence>
<dbReference type="AlphaFoldDB" id="A0AAN7V1M4"/>
<accession>A0AAN7V1M4</accession>
<comment type="caution">
    <text evidence="1">The sequence shown here is derived from an EMBL/GenBank/DDBJ whole genome shotgun (WGS) entry which is preliminary data.</text>
</comment>
<gene>
    <name evidence="1" type="ORF">RRF57_008343</name>
</gene>
<organism evidence="1 2">
    <name type="scientific">Xylaria bambusicola</name>
    <dbReference type="NCBI Taxonomy" id="326684"/>
    <lineage>
        <taxon>Eukaryota</taxon>
        <taxon>Fungi</taxon>
        <taxon>Dikarya</taxon>
        <taxon>Ascomycota</taxon>
        <taxon>Pezizomycotina</taxon>
        <taxon>Sordariomycetes</taxon>
        <taxon>Xylariomycetidae</taxon>
        <taxon>Xylariales</taxon>
        <taxon>Xylariaceae</taxon>
        <taxon>Xylaria</taxon>
    </lineage>
</organism>
<dbReference type="Proteomes" id="UP001305414">
    <property type="component" value="Unassembled WGS sequence"/>
</dbReference>